<dbReference type="PIRSF" id="PIRSF017184">
    <property type="entry name" value="Nnr"/>
    <property type="match status" value="1"/>
</dbReference>
<dbReference type="Proteomes" id="UP000268084">
    <property type="component" value="Chromosome"/>
</dbReference>
<evidence type="ECO:0000256" key="18">
    <source>
        <dbReference type="HAMAP-Rule" id="MF_01966"/>
    </source>
</evidence>
<feature type="binding site" evidence="18">
    <location>
        <position position="161"/>
    </location>
    <ligand>
        <name>K(+)</name>
        <dbReference type="ChEBI" id="CHEBI:29103"/>
    </ligand>
</feature>
<feature type="binding site" evidence="17">
    <location>
        <position position="418"/>
    </location>
    <ligand>
        <name>AMP</name>
        <dbReference type="ChEBI" id="CHEBI:456215"/>
    </ligand>
</feature>
<dbReference type="GO" id="GO:0046872">
    <property type="term" value="F:metal ion binding"/>
    <property type="evidence" value="ECO:0007669"/>
    <property type="project" value="UniProtKB-UniRule"/>
</dbReference>
<comment type="catalytic activity">
    <reaction evidence="2 18 19">
        <text>(6R)-NADPHX = (6S)-NADPHX</text>
        <dbReference type="Rhea" id="RHEA:32227"/>
        <dbReference type="ChEBI" id="CHEBI:64076"/>
        <dbReference type="ChEBI" id="CHEBI:64077"/>
        <dbReference type="EC" id="5.1.99.6"/>
    </reaction>
</comment>
<evidence type="ECO:0000259" key="21">
    <source>
        <dbReference type="PROSITE" id="PS51385"/>
    </source>
</evidence>
<dbReference type="OrthoDB" id="9806925at2"/>
<comment type="cofactor">
    <cofactor evidence="18 19">
        <name>K(+)</name>
        <dbReference type="ChEBI" id="CHEBI:29103"/>
    </cofactor>
    <text evidence="18 19">Binds 1 potassium ion per subunit.</text>
</comment>
<dbReference type="EMBL" id="CP034170">
    <property type="protein sequence ID" value="AZI58657.1"/>
    <property type="molecule type" value="Genomic_DNA"/>
</dbReference>
<feature type="binding site" evidence="17">
    <location>
        <position position="419"/>
    </location>
    <ligand>
        <name>(6S)-NADPHX</name>
        <dbReference type="ChEBI" id="CHEBI:64076"/>
    </ligand>
</feature>
<dbReference type="GO" id="GO:0046496">
    <property type="term" value="P:nicotinamide nucleotide metabolic process"/>
    <property type="evidence" value="ECO:0007669"/>
    <property type="project" value="UniProtKB-UniRule"/>
</dbReference>
<comment type="catalytic activity">
    <reaction evidence="16 17 19">
        <text>(6S)-NADPHX + ADP = AMP + phosphate + NADPH + H(+)</text>
        <dbReference type="Rhea" id="RHEA:32235"/>
        <dbReference type="ChEBI" id="CHEBI:15378"/>
        <dbReference type="ChEBI" id="CHEBI:43474"/>
        <dbReference type="ChEBI" id="CHEBI:57783"/>
        <dbReference type="ChEBI" id="CHEBI:64076"/>
        <dbReference type="ChEBI" id="CHEBI:456215"/>
        <dbReference type="ChEBI" id="CHEBI:456216"/>
        <dbReference type="EC" id="4.2.1.136"/>
    </reaction>
</comment>
<dbReference type="AlphaFoldDB" id="A0A3G8ZPC3"/>
<dbReference type="KEGG" id="nak:EH165_11445"/>
<dbReference type="InterPro" id="IPR036652">
    <property type="entry name" value="YjeF_N_dom_sf"/>
</dbReference>
<dbReference type="EC" id="4.2.1.136" evidence="19"/>
<dbReference type="InterPro" id="IPR004443">
    <property type="entry name" value="YjeF_N_dom"/>
</dbReference>
<evidence type="ECO:0000256" key="1">
    <source>
        <dbReference type="ARBA" id="ARBA00000013"/>
    </source>
</evidence>
<evidence type="ECO:0000256" key="9">
    <source>
        <dbReference type="ARBA" id="ARBA00022958"/>
    </source>
</evidence>
<evidence type="ECO:0000256" key="10">
    <source>
        <dbReference type="ARBA" id="ARBA00023027"/>
    </source>
</evidence>
<protein>
    <recommendedName>
        <fullName evidence="19">Bifunctional NAD(P)H-hydrate repair enzyme</fullName>
    </recommendedName>
    <alternativeName>
        <fullName evidence="19">Nicotinamide nucleotide repair protein</fullName>
    </alternativeName>
    <domain>
        <recommendedName>
            <fullName evidence="19">ADP-dependent (S)-NAD(P)H-hydrate dehydratase</fullName>
            <ecNumber evidence="19">4.2.1.136</ecNumber>
        </recommendedName>
        <alternativeName>
            <fullName evidence="19">ADP-dependent NAD(P)HX dehydratase</fullName>
        </alternativeName>
    </domain>
    <domain>
        <recommendedName>
            <fullName evidence="19">NAD(P)H-hydrate epimerase</fullName>
            <ecNumber evidence="19">5.1.99.6</ecNumber>
        </recommendedName>
    </domain>
</protein>
<feature type="binding site" evidence="17">
    <location>
        <position position="303"/>
    </location>
    <ligand>
        <name>(6S)-NADPHX</name>
        <dbReference type="ChEBI" id="CHEBI:64076"/>
    </ligand>
</feature>
<evidence type="ECO:0000313" key="22">
    <source>
        <dbReference type="EMBL" id="AZI58657.1"/>
    </source>
</evidence>
<dbReference type="NCBIfam" id="TIGR00197">
    <property type="entry name" value="yjeF_nterm"/>
    <property type="match status" value="1"/>
</dbReference>
<evidence type="ECO:0000256" key="6">
    <source>
        <dbReference type="ARBA" id="ARBA00022741"/>
    </source>
</evidence>
<dbReference type="SUPFAM" id="SSF53613">
    <property type="entry name" value="Ribokinase-like"/>
    <property type="match status" value="1"/>
</dbReference>
<dbReference type="Gene3D" id="3.40.50.10260">
    <property type="entry name" value="YjeF N-terminal domain"/>
    <property type="match status" value="1"/>
</dbReference>
<comment type="function">
    <text evidence="14 19">Bifunctional enzyme that catalyzes the epimerization of the S- and R-forms of NAD(P)HX and the dehydration of the S-form of NAD(P)HX at the expense of ADP, which is converted to AMP. This allows the repair of both epimers of NAD(P)HX, a damaged form of NAD(P)H that is a result of enzymatic or heat-dependent hydration.</text>
</comment>
<dbReference type="HAMAP" id="MF_01966">
    <property type="entry name" value="NADHX_epimerase"/>
    <property type="match status" value="1"/>
</dbReference>
<evidence type="ECO:0000256" key="17">
    <source>
        <dbReference type="HAMAP-Rule" id="MF_01965"/>
    </source>
</evidence>
<evidence type="ECO:0000256" key="11">
    <source>
        <dbReference type="ARBA" id="ARBA00023235"/>
    </source>
</evidence>
<feature type="binding site" evidence="17">
    <location>
        <position position="356"/>
    </location>
    <ligand>
        <name>(6S)-NADPHX</name>
        <dbReference type="ChEBI" id="CHEBI:64076"/>
    </ligand>
</feature>
<evidence type="ECO:0000256" key="19">
    <source>
        <dbReference type="PIRNR" id="PIRNR017184"/>
    </source>
</evidence>
<comment type="similarity">
    <text evidence="17">Belongs to the NnrD/CARKD family.</text>
</comment>
<evidence type="ECO:0000256" key="13">
    <source>
        <dbReference type="ARBA" id="ARBA00023268"/>
    </source>
</evidence>
<evidence type="ECO:0000256" key="5">
    <source>
        <dbReference type="ARBA" id="ARBA00022723"/>
    </source>
</evidence>
<dbReference type="Pfam" id="PF03853">
    <property type="entry name" value="YjeF_N"/>
    <property type="match status" value="1"/>
</dbReference>
<dbReference type="RefSeq" id="WP_124799566.1">
    <property type="nucleotide sequence ID" value="NZ_CP034170.1"/>
</dbReference>
<evidence type="ECO:0000259" key="20">
    <source>
        <dbReference type="PROSITE" id="PS51383"/>
    </source>
</evidence>
<sequence length="469" mass="47388">MISAYTVAGVLRAESVALQRHGPTVLMYRAAFAVAQAALAGLSGHLIPGSRALLLVGGGNNGGDALVAGTILRRRGVAVTAFLANPKQVHEAALAQFLKAGGRVVVGMENTSVATLFGRADVIIDGLVGIGATPPLRPAAAALVELANATSAYKVAVDIPSGVHPDTGAAPGVSFAADVTVTFGGVKTGLLAQPGELVLAAVGMDVSAEAVDACSLTEIPGLLGDPGTRADKYSDGVVCVVAGSTTYPGAAILCVGAAVRLRPGMVRYAGPQAAEVVRHWPEAVATGTVSGAGRSQAWVVGPGMGTDQDALDRLTVVIDKPEPVLVDADGLTLVSRHPHLLVSRQLRGRTTVLTPHEGEFARLFPDLDLSDRLTATRTAALRSHAVVVLKGSATIISDGAHTFVNRTGCGWLASAGTGDVLSGVIGSLLATGAPPLTAAAAGVFLHGLAGERLHAAGLAGASQLWDHLR</sequence>
<comment type="function">
    <text evidence="18">Catalyzes the epimerization of the S- and R-forms of NAD(P)HX, a damaged form of NAD(P)H that is a result of enzymatic or heat-dependent hydration. This is a prerequisite for the S-specific NAD(P)H-hydrate dehydratase to allow the repair of both epimers of NAD(P)HX.</text>
</comment>
<proteinExistence type="inferred from homology"/>
<dbReference type="Gene3D" id="3.40.1190.20">
    <property type="match status" value="1"/>
</dbReference>
<dbReference type="EC" id="5.1.99.6" evidence="19"/>
<dbReference type="GO" id="GO:0110051">
    <property type="term" value="P:metabolite repair"/>
    <property type="evidence" value="ECO:0007669"/>
    <property type="project" value="TreeGrafter"/>
</dbReference>
<dbReference type="SUPFAM" id="SSF64153">
    <property type="entry name" value="YjeF N-terminal domain-like"/>
    <property type="match status" value="1"/>
</dbReference>
<keyword evidence="9 18" id="KW-0630">Potassium</keyword>
<comment type="subunit">
    <text evidence="17">Homotetramer.</text>
</comment>
<evidence type="ECO:0000313" key="23">
    <source>
        <dbReference type="Proteomes" id="UP000268084"/>
    </source>
</evidence>
<dbReference type="HAMAP" id="MF_01965">
    <property type="entry name" value="NADHX_dehydratase"/>
    <property type="match status" value="1"/>
</dbReference>
<comment type="caution">
    <text evidence="18">Lacks conserved residue(s) required for the propagation of feature annotation.</text>
</comment>
<dbReference type="InterPro" id="IPR029056">
    <property type="entry name" value="Ribokinase-like"/>
</dbReference>
<dbReference type="InterPro" id="IPR030677">
    <property type="entry name" value="Nnr"/>
</dbReference>
<feature type="domain" description="YjeF N-terminal" evidence="21">
    <location>
        <begin position="8"/>
        <end position="210"/>
    </location>
</feature>
<reference evidence="22 23" key="2">
    <citation type="submission" date="2018-12" db="EMBL/GenBank/DDBJ databases">
        <title>Nakamurella antarcticus sp. nov., isolated from Antarctica South Shetland Islands soil.</title>
        <authorList>
            <person name="Peng F."/>
        </authorList>
    </citation>
    <scope>NUCLEOTIDE SEQUENCE [LARGE SCALE GENOMIC DNA]</scope>
    <source>
        <strain evidence="22 23">S14-144</strain>
    </source>
</reference>
<feature type="binding site" evidence="18">
    <location>
        <begin position="129"/>
        <end position="135"/>
    </location>
    <ligand>
        <name>(6S)-NADPHX</name>
        <dbReference type="ChEBI" id="CHEBI:64076"/>
    </ligand>
</feature>
<evidence type="ECO:0000256" key="12">
    <source>
        <dbReference type="ARBA" id="ARBA00023239"/>
    </source>
</evidence>
<comment type="similarity">
    <text evidence="4 19">In the C-terminal section; belongs to the NnrD/CARKD family.</text>
</comment>
<keyword evidence="10 17" id="KW-0520">NAD</keyword>
<comment type="catalytic activity">
    <reaction evidence="1 18 19">
        <text>(6R)-NADHX = (6S)-NADHX</text>
        <dbReference type="Rhea" id="RHEA:32215"/>
        <dbReference type="ChEBI" id="CHEBI:64074"/>
        <dbReference type="ChEBI" id="CHEBI:64075"/>
        <dbReference type="EC" id="5.1.99.6"/>
    </reaction>
</comment>
<feature type="domain" description="YjeF C-terminal" evidence="20">
    <location>
        <begin position="215"/>
        <end position="469"/>
    </location>
</feature>
<keyword evidence="8 17" id="KW-0521">NADP</keyword>
<reference evidence="22 23" key="1">
    <citation type="submission" date="2018-11" db="EMBL/GenBank/DDBJ databases">
        <authorList>
            <person name="Da X."/>
        </authorList>
    </citation>
    <scope>NUCLEOTIDE SEQUENCE [LARGE SCALE GENOMIC DNA]</scope>
    <source>
        <strain evidence="22 23">S14-144</strain>
    </source>
</reference>
<dbReference type="GO" id="GO:0005524">
    <property type="term" value="F:ATP binding"/>
    <property type="evidence" value="ECO:0007669"/>
    <property type="project" value="UniProtKB-UniRule"/>
</dbReference>
<dbReference type="PROSITE" id="PS51385">
    <property type="entry name" value="YJEF_N"/>
    <property type="match status" value="1"/>
</dbReference>
<feature type="binding site" evidence="17">
    <location>
        <position position="250"/>
    </location>
    <ligand>
        <name>(6S)-NADPHX</name>
        <dbReference type="ChEBI" id="CHEBI:64076"/>
    </ligand>
</feature>
<evidence type="ECO:0000256" key="3">
    <source>
        <dbReference type="ARBA" id="ARBA00006001"/>
    </source>
</evidence>
<comment type="catalytic activity">
    <reaction evidence="15 17 19">
        <text>(6S)-NADHX + ADP = AMP + phosphate + NADH + H(+)</text>
        <dbReference type="Rhea" id="RHEA:32223"/>
        <dbReference type="ChEBI" id="CHEBI:15378"/>
        <dbReference type="ChEBI" id="CHEBI:43474"/>
        <dbReference type="ChEBI" id="CHEBI:57945"/>
        <dbReference type="ChEBI" id="CHEBI:64074"/>
        <dbReference type="ChEBI" id="CHEBI:456215"/>
        <dbReference type="ChEBI" id="CHEBI:456216"/>
        <dbReference type="EC" id="4.2.1.136"/>
    </reaction>
</comment>
<keyword evidence="7 17" id="KW-0067">ATP-binding</keyword>
<dbReference type="PANTHER" id="PTHR12592">
    <property type="entry name" value="ATP-DEPENDENT (S)-NAD(P)H-HYDRATE DEHYDRATASE FAMILY MEMBER"/>
    <property type="match status" value="1"/>
</dbReference>
<dbReference type="PROSITE" id="PS51383">
    <property type="entry name" value="YJEF_C_3"/>
    <property type="match status" value="1"/>
</dbReference>
<evidence type="ECO:0000256" key="2">
    <source>
        <dbReference type="ARBA" id="ARBA00000909"/>
    </source>
</evidence>
<feature type="binding site" evidence="18">
    <location>
        <position position="158"/>
    </location>
    <ligand>
        <name>(6S)-NADPHX</name>
        <dbReference type="ChEBI" id="CHEBI:64076"/>
    </ligand>
</feature>
<feature type="binding site" evidence="18">
    <location>
        <position position="125"/>
    </location>
    <ligand>
        <name>K(+)</name>
        <dbReference type="ChEBI" id="CHEBI:29103"/>
    </ligand>
</feature>
<evidence type="ECO:0000256" key="7">
    <source>
        <dbReference type="ARBA" id="ARBA00022840"/>
    </source>
</evidence>
<comment type="cofactor">
    <cofactor evidence="17">
        <name>Mg(2+)</name>
        <dbReference type="ChEBI" id="CHEBI:18420"/>
    </cofactor>
</comment>
<gene>
    <name evidence="17" type="primary">nnrD</name>
    <name evidence="18" type="synonym">nnrE</name>
    <name evidence="22" type="ORF">EH165_11445</name>
</gene>
<keyword evidence="5 18" id="KW-0479">Metal-binding</keyword>
<dbReference type="GO" id="GO:0052855">
    <property type="term" value="F:ADP-dependent NAD(P)H-hydrate dehydratase activity"/>
    <property type="evidence" value="ECO:0007669"/>
    <property type="project" value="UniProtKB-UniRule"/>
</dbReference>
<dbReference type="Pfam" id="PF01256">
    <property type="entry name" value="Carb_kinase"/>
    <property type="match status" value="1"/>
</dbReference>
<keyword evidence="23" id="KW-1185">Reference proteome</keyword>
<evidence type="ECO:0000256" key="15">
    <source>
        <dbReference type="ARBA" id="ARBA00048238"/>
    </source>
</evidence>
<comment type="similarity">
    <text evidence="18">Belongs to the NnrE/AIBP family.</text>
</comment>
<comment type="function">
    <text evidence="17">Catalyzes the dehydration of the S-form of NAD(P)HX at the expense of ADP, which is converted to AMP. Together with NAD(P)HX epimerase, which catalyzes the epimerization of the S- and R-forms, the enzyme allows the repair of both epimers of NAD(P)HX, a damaged form of NAD(P)H that is a result of enzymatic or heat-dependent hydration.</text>
</comment>
<evidence type="ECO:0000256" key="4">
    <source>
        <dbReference type="ARBA" id="ARBA00009524"/>
    </source>
</evidence>
<dbReference type="PANTHER" id="PTHR12592:SF0">
    <property type="entry name" value="ATP-DEPENDENT (S)-NAD(P)H-HYDRATE DEHYDRATASE"/>
    <property type="match status" value="1"/>
</dbReference>
<feature type="binding site" evidence="18">
    <location>
        <begin position="60"/>
        <end position="64"/>
    </location>
    <ligand>
        <name>(6S)-NADPHX</name>
        <dbReference type="ChEBI" id="CHEBI:64076"/>
    </ligand>
</feature>
<dbReference type="CDD" id="cd01171">
    <property type="entry name" value="YXKO-related"/>
    <property type="match status" value="1"/>
</dbReference>
<feature type="binding site" evidence="17">
    <location>
        <begin position="390"/>
        <end position="394"/>
    </location>
    <ligand>
        <name>AMP</name>
        <dbReference type="ChEBI" id="CHEBI:456215"/>
    </ligand>
</feature>
<evidence type="ECO:0000256" key="16">
    <source>
        <dbReference type="ARBA" id="ARBA00049209"/>
    </source>
</evidence>
<keyword evidence="12 17" id="KW-0456">Lyase</keyword>
<evidence type="ECO:0000256" key="14">
    <source>
        <dbReference type="ARBA" id="ARBA00025153"/>
    </source>
</evidence>
<keyword evidence="6 17" id="KW-0547">Nucleotide-binding</keyword>
<organism evidence="22 23">
    <name type="scientific">Nakamurella antarctica</name>
    <dbReference type="NCBI Taxonomy" id="1902245"/>
    <lineage>
        <taxon>Bacteria</taxon>
        <taxon>Bacillati</taxon>
        <taxon>Actinomycetota</taxon>
        <taxon>Actinomycetes</taxon>
        <taxon>Nakamurellales</taxon>
        <taxon>Nakamurellaceae</taxon>
        <taxon>Nakamurella</taxon>
    </lineage>
</organism>
<dbReference type="InterPro" id="IPR000631">
    <property type="entry name" value="CARKD"/>
</dbReference>
<dbReference type="GO" id="GO:0052856">
    <property type="term" value="F:NAD(P)HX epimerase activity"/>
    <property type="evidence" value="ECO:0007669"/>
    <property type="project" value="UniProtKB-UniRule"/>
</dbReference>
<comment type="similarity">
    <text evidence="3 19">In the N-terminal section; belongs to the NnrE/AIBP family.</text>
</comment>
<dbReference type="PROSITE" id="PS01050">
    <property type="entry name" value="YJEF_C_2"/>
    <property type="match status" value="1"/>
</dbReference>
<name>A0A3G8ZPC3_9ACTN</name>
<dbReference type="InterPro" id="IPR017953">
    <property type="entry name" value="Carbohydrate_kinase_pred_CS"/>
</dbReference>
<evidence type="ECO:0000256" key="8">
    <source>
        <dbReference type="ARBA" id="ARBA00022857"/>
    </source>
</evidence>
<keyword evidence="11 18" id="KW-0413">Isomerase</keyword>
<accession>A0A3G8ZPC3</accession>
<dbReference type="NCBIfam" id="TIGR00196">
    <property type="entry name" value="yjeF_cterm"/>
    <property type="match status" value="1"/>
</dbReference>
<keyword evidence="13" id="KW-0511">Multifunctional enzyme</keyword>
<feature type="binding site" evidence="18">
    <location>
        <position position="61"/>
    </location>
    <ligand>
        <name>K(+)</name>
        <dbReference type="ChEBI" id="CHEBI:29103"/>
    </ligand>
</feature>